<evidence type="ECO:0000313" key="2">
    <source>
        <dbReference type="EMBL" id="CAA2628346.1"/>
    </source>
</evidence>
<keyword evidence="1" id="KW-0732">Signal</keyword>
<organism evidence="2">
    <name type="scientific">Spirodela intermedia</name>
    <name type="common">Intermediate duckweed</name>
    <dbReference type="NCBI Taxonomy" id="51605"/>
    <lineage>
        <taxon>Eukaryota</taxon>
        <taxon>Viridiplantae</taxon>
        <taxon>Streptophyta</taxon>
        <taxon>Embryophyta</taxon>
        <taxon>Tracheophyta</taxon>
        <taxon>Spermatophyta</taxon>
        <taxon>Magnoliopsida</taxon>
        <taxon>Liliopsida</taxon>
        <taxon>Araceae</taxon>
        <taxon>Lemnoideae</taxon>
        <taxon>Spirodela</taxon>
    </lineage>
</organism>
<keyword evidence="3" id="KW-1185">Reference proteome</keyword>
<sequence>MATWSWASAAVGAAAATAIAAVIHGRPRDPTFHLISIELSSFKLNLPLLDVELVLTVHVLPGALDPSSCRVLRLPARLPGLELAHHAKALLAAAVRREMTLRATVDIVGTARVLFWVHPFSVHVESHVVVDPIHLDVIEEESRSETQLLLT</sequence>
<reference evidence="2 3" key="1">
    <citation type="submission" date="2019-12" db="EMBL/GenBank/DDBJ databases">
        <authorList>
            <person name="Scholz U."/>
            <person name="Mascher M."/>
            <person name="Fiebig A."/>
        </authorList>
    </citation>
    <scope>NUCLEOTIDE SEQUENCE</scope>
</reference>
<dbReference type="AlphaFoldDB" id="A0A7I8JCY7"/>
<proteinExistence type="predicted"/>
<evidence type="ECO:0000313" key="3">
    <source>
        <dbReference type="Proteomes" id="UP001189122"/>
    </source>
</evidence>
<dbReference type="EMBL" id="LR743598">
    <property type="protein sequence ID" value="CAA2628346.1"/>
    <property type="molecule type" value="Genomic_DNA"/>
</dbReference>
<feature type="signal peptide" evidence="1">
    <location>
        <begin position="1"/>
        <end position="16"/>
    </location>
</feature>
<dbReference type="EMBL" id="CACRZD030000011">
    <property type="protein sequence ID" value="CAA6667595.1"/>
    <property type="molecule type" value="Genomic_DNA"/>
</dbReference>
<accession>A0A7I8JCY7</accession>
<dbReference type="Proteomes" id="UP001189122">
    <property type="component" value="Unassembled WGS sequence"/>
</dbReference>
<protein>
    <submittedName>
        <fullName evidence="2">Uncharacterized protein</fullName>
    </submittedName>
</protein>
<evidence type="ECO:0000256" key="1">
    <source>
        <dbReference type="SAM" id="SignalP"/>
    </source>
</evidence>
<feature type="chain" id="PRO_5029795798" evidence="1">
    <location>
        <begin position="17"/>
        <end position="151"/>
    </location>
</feature>
<name>A0A7I8JCY7_SPIIN</name>
<gene>
    <name evidence="2" type="ORF">SI7747_11013989</name>
</gene>